<evidence type="ECO:0000313" key="4">
    <source>
        <dbReference type="Proteomes" id="UP000094025"/>
    </source>
</evidence>
<dbReference type="InterPro" id="IPR029065">
    <property type="entry name" value="Enolase_C-like"/>
</dbReference>
<dbReference type="InterPro" id="IPR036849">
    <property type="entry name" value="Enolase-like_C_sf"/>
</dbReference>
<dbReference type="OrthoDB" id="9802699at2"/>
<dbReference type="GO" id="GO:0016829">
    <property type="term" value="F:lyase activity"/>
    <property type="evidence" value="ECO:0007669"/>
    <property type="project" value="UniProtKB-KW"/>
</dbReference>
<name>A0A178XPJ7_9HYPH</name>
<dbReference type="RefSeq" id="WP_064243887.1">
    <property type="nucleotide sequence ID" value="NZ_LPUX01000064.1"/>
</dbReference>
<dbReference type="InterPro" id="IPR034593">
    <property type="entry name" value="DgoD-like"/>
</dbReference>
<sequence>MKIDRMRVFVTRDKDRPRVIVALDTDDGLTGWGECYNHGPDKALPPLLDYLYGFLSGQDPTRVEYLYNLLIQQSRFPPGALGLSAISALDHCLWDLAAKAAGVPVYKLLGGEVRDRVKVYAGVYTAPDAPAAKEEFDRLNEVWGFKAFKLSPWRIDIHANRWGEVVRSSAEYFRSLREAVRPDYEIAFDAHAKIFEPAAARQLGNALAPYDPLFYEEPLRPENIEMWGDLKQGLDCILATGESLYHRNEFLRLLQVKGADLIQPDICVVGGISEMRRIATLAEAFFVGVAPHNPMGPLATAVNVHFAAAQQNFRILEYRLPKGQCYVYGGTDLEQREDETRYVVDPYLPKDGYLELRPDRPGWGVEMDEKAMREDGYVHWQRRVPKRPDGSYAFA</sequence>
<dbReference type="EMBL" id="LPUX01000064">
    <property type="protein sequence ID" value="OAP36662.1"/>
    <property type="molecule type" value="Genomic_DNA"/>
</dbReference>
<keyword evidence="3" id="KW-0413">Isomerase</keyword>
<dbReference type="Pfam" id="PF02746">
    <property type="entry name" value="MR_MLE_N"/>
    <property type="match status" value="1"/>
</dbReference>
<evidence type="ECO:0000259" key="2">
    <source>
        <dbReference type="SMART" id="SM00922"/>
    </source>
</evidence>
<dbReference type="Gene3D" id="3.30.390.10">
    <property type="entry name" value="Enolase-like, N-terminal domain"/>
    <property type="match status" value="1"/>
</dbReference>
<proteinExistence type="predicted"/>
<dbReference type="SFLD" id="SFLDF00563">
    <property type="entry name" value="galactarate_dehydratase_3"/>
    <property type="match status" value="1"/>
</dbReference>
<keyword evidence="4" id="KW-1185">Reference proteome</keyword>
<dbReference type="InterPro" id="IPR013341">
    <property type="entry name" value="Mandelate_racemase_N_dom"/>
</dbReference>
<dbReference type="SFLD" id="SFLDS00001">
    <property type="entry name" value="Enolase"/>
    <property type="match status" value="1"/>
</dbReference>
<dbReference type="FunFam" id="3.20.20.120:FF:000016">
    <property type="entry name" value="Mandelate racemase/muconate lactonizing protein"/>
    <property type="match status" value="1"/>
</dbReference>
<dbReference type="Pfam" id="PF13378">
    <property type="entry name" value="MR_MLE_C"/>
    <property type="match status" value="1"/>
</dbReference>
<keyword evidence="1" id="KW-0456">Lyase</keyword>
<dbReference type="SMART" id="SM00922">
    <property type="entry name" value="MR_MLE"/>
    <property type="match status" value="1"/>
</dbReference>
<dbReference type="Gene3D" id="3.20.20.120">
    <property type="entry name" value="Enolase-like C-terminal domain"/>
    <property type="match status" value="1"/>
</dbReference>
<dbReference type="STRING" id="1472378.AU381_19455"/>
<protein>
    <submittedName>
        <fullName evidence="3">Isomerase</fullName>
    </submittedName>
</protein>
<accession>A0A178XPJ7</accession>
<dbReference type="SFLD" id="SFLDG00179">
    <property type="entry name" value="mandelate_racemase"/>
    <property type="match status" value="1"/>
</dbReference>
<organism evidence="3 4">
    <name type="scientific">Sinorhizobium glycinis</name>
    <dbReference type="NCBI Taxonomy" id="1472378"/>
    <lineage>
        <taxon>Bacteria</taxon>
        <taxon>Pseudomonadati</taxon>
        <taxon>Pseudomonadota</taxon>
        <taxon>Alphaproteobacteria</taxon>
        <taxon>Hyphomicrobiales</taxon>
        <taxon>Rhizobiaceae</taxon>
        <taxon>Sinorhizobium/Ensifer group</taxon>
        <taxon>Sinorhizobium</taxon>
    </lineage>
</organism>
<gene>
    <name evidence="3" type="ORF">AU381_19455</name>
</gene>
<dbReference type="InterPro" id="IPR029017">
    <property type="entry name" value="Enolase-like_N"/>
</dbReference>
<dbReference type="FunFam" id="3.30.390.10:FF:000012">
    <property type="entry name" value="Mandelate racemase/muconate lactonizing protein"/>
    <property type="match status" value="1"/>
</dbReference>
<dbReference type="GO" id="GO:0016853">
    <property type="term" value="F:isomerase activity"/>
    <property type="evidence" value="ECO:0007669"/>
    <property type="project" value="UniProtKB-KW"/>
</dbReference>
<evidence type="ECO:0000313" key="3">
    <source>
        <dbReference type="EMBL" id="OAP36662.1"/>
    </source>
</evidence>
<dbReference type="SUPFAM" id="SSF51604">
    <property type="entry name" value="Enolase C-terminal domain-like"/>
    <property type="match status" value="1"/>
</dbReference>
<dbReference type="AlphaFoldDB" id="A0A178XPJ7"/>
<dbReference type="CDD" id="cd03316">
    <property type="entry name" value="MR_like"/>
    <property type="match status" value="1"/>
</dbReference>
<reference evidence="3 4" key="1">
    <citation type="journal article" date="2016" name="Int. J. Syst. Evol. Microbiol.">
        <title>Ensifer glycinis sp. nov., an novel rhizobial species associated with Glycine spp.</title>
        <authorList>
            <person name="Yan H."/>
            <person name="Yan J."/>
            <person name="Sui X.H."/>
            <person name="Wang E.T."/>
            <person name="Chen W.X."/>
            <person name="Zhang X.X."/>
            <person name="Chen W.F."/>
        </authorList>
    </citation>
    <scope>NUCLEOTIDE SEQUENCE [LARGE SCALE GENOMIC DNA]</scope>
    <source>
        <strain evidence="3 4">CCBAU 23380</strain>
    </source>
</reference>
<dbReference type="InterPro" id="IPR034623">
    <property type="entry name" value="Galactarate_dehydratase_3"/>
</dbReference>
<dbReference type="PANTHER" id="PTHR48080:SF2">
    <property type="entry name" value="D-GALACTONATE DEHYDRATASE"/>
    <property type="match status" value="1"/>
</dbReference>
<feature type="domain" description="Mandelate racemase/muconate lactonizing enzyme C-terminal" evidence="2">
    <location>
        <begin position="129"/>
        <end position="237"/>
    </location>
</feature>
<evidence type="ECO:0000256" key="1">
    <source>
        <dbReference type="ARBA" id="ARBA00023239"/>
    </source>
</evidence>
<dbReference type="SUPFAM" id="SSF54826">
    <property type="entry name" value="Enolase N-terminal domain-like"/>
    <property type="match status" value="1"/>
</dbReference>
<dbReference type="PANTHER" id="PTHR48080">
    <property type="entry name" value="D-GALACTONATE DEHYDRATASE-RELATED"/>
    <property type="match status" value="1"/>
</dbReference>
<dbReference type="InterPro" id="IPR013342">
    <property type="entry name" value="Mandelate_racemase_C"/>
</dbReference>
<dbReference type="Proteomes" id="UP000094025">
    <property type="component" value="Unassembled WGS sequence"/>
</dbReference>
<comment type="caution">
    <text evidence="3">The sequence shown here is derived from an EMBL/GenBank/DDBJ whole genome shotgun (WGS) entry which is preliminary data.</text>
</comment>